<name>A0AAN7G1Q1_QUERU</name>
<evidence type="ECO:0008006" key="5">
    <source>
        <dbReference type="Google" id="ProtNLM"/>
    </source>
</evidence>
<comment type="caution">
    <text evidence="3">The sequence shown here is derived from an EMBL/GenBank/DDBJ whole genome shotgun (WGS) entry which is preliminary data.</text>
</comment>
<dbReference type="Pfam" id="PF23622">
    <property type="entry name" value="LRR_At1g61320_AtMIF1"/>
    <property type="match status" value="1"/>
</dbReference>
<dbReference type="InterPro" id="IPR001810">
    <property type="entry name" value="F-box_dom"/>
</dbReference>
<dbReference type="InterPro" id="IPR053781">
    <property type="entry name" value="F-box_AtFBL13-like"/>
</dbReference>
<sequence>KSEDLFLRLPDDIIESIVFILPIKDAVKTSILSKRWRLFWMKTPVLNFDYNLIESTQLKGCIFTVQTVDEDPFQQKRLLFVIRVNNLMSLWHGSKVNVLRVHFSLGKEFTPQLDQWITDAINMGALHTLDINLSFGLHPYCEAYYGNHEKYYDFPSRLLTKEKFSTVRHLTLKCCNLTPSCSFDGLVSLKSLALDIVTLTRSFLKDMPSHGLELEQLSLKKLRMDRDCKLNIDLSKLKYLAIVDCERLRGININGAVELNEFFFAGKHEYCSFKNVPKLVNVSFNCNTDDDYEGVLNVLTKFGHHLP</sequence>
<dbReference type="InterPro" id="IPR055357">
    <property type="entry name" value="LRR_At1g61320_AtMIF1"/>
</dbReference>
<dbReference type="EMBL" id="JAXUIC010000002">
    <property type="protein sequence ID" value="KAK4601296.1"/>
    <property type="molecule type" value="Genomic_DNA"/>
</dbReference>
<dbReference type="CDD" id="cd22160">
    <property type="entry name" value="F-box_AtFBL13-like"/>
    <property type="match status" value="1"/>
</dbReference>
<feature type="domain" description="F-box" evidence="1">
    <location>
        <begin position="6"/>
        <end position="42"/>
    </location>
</feature>
<dbReference type="InterPro" id="IPR053772">
    <property type="entry name" value="At1g61320/At1g61330-like"/>
</dbReference>
<reference evidence="3 4" key="1">
    <citation type="journal article" date="2023" name="G3 (Bethesda)">
        <title>A haplotype-resolved chromosome-scale genome for Quercus rubra L. provides insights into the genetics of adaptive traits for red oak species.</title>
        <authorList>
            <person name="Kapoor B."/>
            <person name="Jenkins J."/>
            <person name="Schmutz J."/>
            <person name="Zhebentyayeva T."/>
            <person name="Kuelheim C."/>
            <person name="Coggeshall M."/>
            <person name="Heim C."/>
            <person name="Lasky J.R."/>
            <person name="Leites L."/>
            <person name="Islam-Faridi N."/>
            <person name="Romero-Severson J."/>
            <person name="DeLeo V.L."/>
            <person name="Lucas S.M."/>
            <person name="Lazic D."/>
            <person name="Gailing O."/>
            <person name="Carlson J."/>
            <person name="Staton M."/>
        </authorList>
    </citation>
    <scope>NUCLEOTIDE SEQUENCE [LARGE SCALE GENOMIC DNA]</scope>
    <source>
        <strain evidence="3">Pseudo-F2</strain>
    </source>
</reference>
<dbReference type="Pfam" id="PF00646">
    <property type="entry name" value="F-box"/>
    <property type="match status" value="1"/>
</dbReference>
<keyword evidence="4" id="KW-1185">Reference proteome</keyword>
<dbReference type="SUPFAM" id="SSF52047">
    <property type="entry name" value="RNI-like"/>
    <property type="match status" value="1"/>
</dbReference>
<organism evidence="3 4">
    <name type="scientific">Quercus rubra</name>
    <name type="common">Northern red oak</name>
    <name type="synonym">Quercus borealis</name>
    <dbReference type="NCBI Taxonomy" id="3512"/>
    <lineage>
        <taxon>Eukaryota</taxon>
        <taxon>Viridiplantae</taxon>
        <taxon>Streptophyta</taxon>
        <taxon>Embryophyta</taxon>
        <taxon>Tracheophyta</taxon>
        <taxon>Spermatophyta</taxon>
        <taxon>Magnoliopsida</taxon>
        <taxon>eudicotyledons</taxon>
        <taxon>Gunneridae</taxon>
        <taxon>Pentapetalae</taxon>
        <taxon>rosids</taxon>
        <taxon>fabids</taxon>
        <taxon>Fagales</taxon>
        <taxon>Fagaceae</taxon>
        <taxon>Quercus</taxon>
    </lineage>
</organism>
<feature type="non-terminal residue" evidence="3">
    <location>
        <position position="1"/>
    </location>
</feature>
<dbReference type="AlphaFoldDB" id="A0AAN7G1Q1"/>
<proteinExistence type="predicted"/>
<evidence type="ECO:0000259" key="2">
    <source>
        <dbReference type="Pfam" id="PF23622"/>
    </source>
</evidence>
<dbReference type="SUPFAM" id="SSF81383">
    <property type="entry name" value="F-box domain"/>
    <property type="match status" value="1"/>
</dbReference>
<protein>
    <recommendedName>
        <fullName evidence="5">F-box domain-containing protein</fullName>
    </recommendedName>
</protein>
<dbReference type="Proteomes" id="UP001324115">
    <property type="component" value="Unassembled WGS sequence"/>
</dbReference>
<evidence type="ECO:0000313" key="4">
    <source>
        <dbReference type="Proteomes" id="UP001324115"/>
    </source>
</evidence>
<accession>A0AAN7G1Q1</accession>
<gene>
    <name evidence="3" type="ORF">RGQ29_010738</name>
</gene>
<dbReference type="InterPro" id="IPR036047">
    <property type="entry name" value="F-box-like_dom_sf"/>
</dbReference>
<feature type="domain" description="At1g61320/AtMIF1 LRR" evidence="2">
    <location>
        <begin position="96"/>
        <end position="287"/>
    </location>
</feature>
<evidence type="ECO:0000313" key="3">
    <source>
        <dbReference type="EMBL" id="KAK4601296.1"/>
    </source>
</evidence>
<dbReference type="PANTHER" id="PTHR34145">
    <property type="entry name" value="OS02G0105600 PROTEIN"/>
    <property type="match status" value="1"/>
</dbReference>
<evidence type="ECO:0000259" key="1">
    <source>
        <dbReference type="Pfam" id="PF00646"/>
    </source>
</evidence>